<protein>
    <submittedName>
        <fullName evidence="6">ABC transporter ATP-binding protein</fullName>
    </submittedName>
</protein>
<dbReference type="InterPro" id="IPR003593">
    <property type="entry name" value="AAA+_ATPase"/>
</dbReference>
<dbReference type="FunFam" id="3.40.50.300:FF:000042">
    <property type="entry name" value="Maltose/maltodextrin ABC transporter, ATP-binding protein"/>
    <property type="match status" value="1"/>
</dbReference>
<organism evidence="6 7">
    <name type="scientific">Thalassospira mesophila</name>
    <dbReference type="NCBI Taxonomy" id="1293891"/>
    <lineage>
        <taxon>Bacteria</taxon>
        <taxon>Pseudomonadati</taxon>
        <taxon>Pseudomonadota</taxon>
        <taxon>Alphaproteobacteria</taxon>
        <taxon>Rhodospirillales</taxon>
        <taxon>Thalassospiraceae</taxon>
        <taxon>Thalassospira</taxon>
    </lineage>
</organism>
<keyword evidence="2" id="KW-0813">Transport</keyword>
<dbReference type="Pfam" id="PF08402">
    <property type="entry name" value="TOBE_2"/>
    <property type="match status" value="1"/>
</dbReference>
<dbReference type="EMBL" id="JFKA01000005">
    <property type="protein sequence ID" value="OSQ38008.1"/>
    <property type="molecule type" value="Genomic_DNA"/>
</dbReference>
<reference evidence="6 7" key="1">
    <citation type="submission" date="2014-03" db="EMBL/GenBank/DDBJ databases">
        <title>The draft genome sequence of Thalassospira mesophila JCM 18969.</title>
        <authorList>
            <person name="Lai Q."/>
            <person name="Shao Z."/>
        </authorList>
    </citation>
    <scope>NUCLEOTIDE SEQUENCE [LARGE SCALE GENOMIC DNA]</scope>
    <source>
        <strain evidence="6 7">JCM 18969</strain>
    </source>
</reference>
<dbReference type="InterPro" id="IPR013611">
    <property type="entry name" value="Transp-assoc_OB_typ2"/>
</dbReference>
<sequence>MGERQNAVEMRNVVKRYGDFTAVKRMDLTVPDNSFVTFLGPSGCGKTTTLRMIAGLTDITEGDLVIRDKRVNELPIHKRNLGLVFQNYALFPHKTIFDNIAFGLKYRKVSKADIAQKVKNALDLVQLPNVGDRYPNQLSGGQQQRIALARAIVIQPDVLLLDEPLSALDANLREEMRVELKRIQRELGVATVFVTHDQSEALAMSDKLVVMNNGVVEQEGAPEEVYNNPVSAFVADFLGHSNIIAGALAGDGGEVTPVELHGGQTLLTTAHQVSRVNNQQQVRAVIRAEKIALSDQDNSSADTVAIPGKVKTVDYLGQMARYFVTAAGRDWQVINPIDYRPFGEGADIFMHIAARNCVLLPGHAD</sequence>
<dbReference type="Pfam" id="PF00005">
    <property type="entry name" value="ABC_tran"/>
    <property type="match status" value="1"/>
</dbReference>
<dbReference type="InterPro" id="IPR017871">
    <property type="entry name" value="ABC_transporter-like_CS"/>
</dbReference>
<comment type="caution">
    <text evidence="6">The sequence shown here is derived from an EMBL/GenBank/DDBJ whole genome shotgun (WGS) entry which is preliminary data.</text>
</comment>
<dbReference type="Proteomes" id="UP000193391">
    <property type="component" value="Unassembled WGS sequence"/>
</dbReference>
<name>A0A1Y2L000_9PROT</name>
<dbReference type="PROSITE" id="PS00211">
    <property type="entry name" value="ABC_TRANSPORTER_1"/>
    <property type="match status" value="1"/>
</dbReference>
<dbReference type="InterPro" id="IPR050093">
    <property type="entry name" value="ABC_SmlMolc_Importer"/>
</dbReference>
<dbReference type="InterPro" id="IPR003439">
    <property type="entry name" value="ABC_transporter-like_ATP-bd"/>
</dbReference>
<dbReference type="OrthoDB" id="9802264at2"/>
<dbReference type="STRING" id="1293891.TMES_13680"/>
<dbReference type="GO" id="GO:0140359">
    <property type="term" value="F:ABC-type transporter activity"/>
    <property type="evidence" value="ECO:0007669"/>
    <property type="project" value="UniProtKB-ARBA"/>
</dbReference>
<dbReference type="Gene3D" id="3.40.50.300">
    <property type="entry name" value="P-loop containing nucleotide triphosphate hydrolases"/>
    <property type="match status" value="1"/>
</dbReference>
<dbReference type="PANTHER" id="PTHR42781:SF4">
    <property type="entry name" value="SPERMIDINE_PUTRESCINE IMPORT ATP-BINDING PROTEIN POTA"/>
    <property type="match status" value="1"/>
</dbReference>
<gene>
    <name evidence="6" type="ORF">TMES_13680</name>
</gene>
<dbReference type="InterPro" id="IPR027417">
    <property type="entry name" value="P-loop_NTPase"/>
</dbReference>
<accession>A0A1Y2L000</accession>
<evidence type="ECO:0000256" key="3">
    <source>
        <dbReference type="ARBA" id="ARBA00022741"/>
    </source>
</evidence>
<evidence type="ECO:0000256" key="2">
    <source>
        <dbReference type="ARBA" id="ARBA00022448"/>
    </source>
</evidence>
<dbReference type="PANTHER" id="PTHR42781">
    <property type="entry name" value="SPERMIDINE/PUTRESCINE IMPORT ATP-BINDING PROTEIN POTA"/>
    <property type="match status" value="1"/>
</dbReference>
<evidence type="ECO:0000313" key="7">
    <source>
        <dbReference type="Proteomes" id="UP000193391"/>
    </source>
</evidence>
<proteinExistence type="inferred from homology"/>
<dbReference type="GO" id="GO:0043190">
    <property type="term" value="C:ATP-binding cassette (ABC) transporter complex"/>
    <property type="evidence" value="ECO:0007669"/>
    <property type="project" value="InterPro"/>
</dbReference>
<dbReference type="AlphaFoldDB" id="A0A1Y2L000"/>
<dbReference type="GO" id="GO:0005524">
    <property type="term" value="F:ATP binding"/>
    <property type="evidence" value="ECO:0007669"/>
    <property type="project" value="UniProtKB-KW"/>
</dbReference>
<dbReference type="PROSITE" id="PS50893">
    <property type="entry name" value="ABC_TRANSPORTER_2"/>
    <property type="match status" value="1"/>
</dbReference>
<dbReference type="RefSeq" id="WP_085583436.1">
    <property type="nucleotide sequence ID" value="NZ_JFKA01000005.1"/>
</dbReference>
<keyword evidence="3" id="KW-0547">Nucleotide-binding</keyword>
<feature type="domain" description="ABC transporter" evidence="5">
    <location>
        <begin position="8"/>
        <end position="238"/>
    </location>
</feature>
<dbReference type="SUPFAM" id="SSF52540">
    <property type="entry name" value="P-loop containing nucleoside triphosphate hydrolases"/>
    <property type="match status" value="1"/>
</dbReference>
<evidence type="ECO:0000259" key="5">
    <source>
        <dbReference type="PROSITE" id="PS50893"/>
    </source>
</evidence>
<evidence type="ECO:0000256" key="1">
    <source>
        <dbReference type="ARBA" id="ARBA00005417"/>
    </source>
</evidence>
<evidence type="ECO:0000256" key="4">
    <source>
        <dbReference type="ARBA" id="ARBA00022840"/>
    </source>
</evidence>
<dbReference type="Gene3D" id="2.40.50.100">
    <property type="match status" value="1"/>
</dbReference>
<comment type="similarity">
    <text evidence="1">Belongs to the ABC transporter superfamily.</text>
</comment>
<evidence type="ECO:0000313" key="6">
    <source>
        <dbReference type="EMBL" id="OSQ38008.1"/>
    </source>
</evidence>
<dbReference type="GO" id="GO:0016887">
    <property type="term" value="F:ATP hydrolysis activity"/>
    <property type="evidence" value="ECO:0007669"/>
    <property type="project" value="InterPro"/>
</dbReference>
<dbReference type="SUPFAM" id="SSF50331">
    <property type="entry name" value="MOP-like"/>
    <property type="match status" value="1"/>
</dbReference>
<dbReference type="SMART" id="SM00382">
    <property type="entry name" value="AAA"/>
    <property type="match status" value="1"/>
</dbReference>
<keyword evidence="4 6" id="KW-0067">ATP-binding</keyword>
<dbReference type="InterPro" id="IPR008995">
    <property type="entry name" value="Mo/tungstate-bd_C_term_dom"/>
</dbReference>
<keyword evidence="7" id="KW-1185">Reference proteome</keyword>